<keyword evidence="2 5" id="KW-0547">Nucleotide-binding</keyword>
<dbReference type="Gene3D" id="3.40.630.30">
    <property type="match status" value="1"/>
</dbReference>
<feature type="domain" description="ATP-grasp" evidence="6">
    <location>
        <begin position="488"/>
        <end position="525"/>
    </location>
</feature>
<gene>
    <name evidence="8" type="ORF">LPB072_00595</name>
    <name evidence="9" type="ORF">LPB72_22870</name>
</gene>
<evidence type="ECO:0000256" key="4">
    <source>
        <dbReference type="ARBA" id="ARBA00060888"/>
    </source>
</evidence>
<dbReference type="GO" id="GO:0043758">
    <property type="term" value="F:acetate-CoA ligase (ADP-forming) activity"/>
    <property type="evidence" value="ECO:0007669"/>
    <property type="project" value="InterPro"/>
</dbReference>
<evidence type="ECO:0000259" key="6">
    <source>
        <dbReference type="PROSITE" id="PS50975"/>
    </source>
</evidence>
<keyword evidence="8" id="KW-0808">Transferase</keyword>
<dbReference type="EMBL" id="CP017476">
    <property type="protein sequence ID" value="AOW11579.1"/>
    <property type="molecule type" value="Genomic_DNA"/>
</dbReference>
<dbReference type="CDD" id="cd04301">
    <property type="entry name" value="NAT_SF"/>
    <property type="match status" value="1"/>
</dbReference>
<dbReference type="Gene3D" id="3.40.50.261">
    <property type="entry name" value="Succinyl-CoA synthetase domains"/>
    <property type="match status" value="2"/>
</dbReference>
<dbReference type="EMBL" id="LVWD01000044">
    <property type="protein sequence ID" value="OAD39178.1"/>
    <property type="molecule type" value="Genomic_DNA"/>
</dbReference>
<dbReference type="GO" id="GO:0005524">
    <property type="term" value="F:ATP binding"/>
    <property type="evidence" value="ECO:0007669"/>
    <property type="project" value="UniProtKB-UniRule"/>
</dbReference>
<dbReference type="InterPro" id="IPR036291">
    <property type="entry name" value="NAD(P)-bd_dom_sf"/>
</dbReference>
<dbReference type="SMART" id="SM00881">
    <property type="entry name" value="CoA_binding"/>
    <property type="match status" value="1"/>
</dbReference>
<dbReference type="GO" id="GO:0046872">
    <property type="term" value="F:metal ion binding"/>
    <property type="evidence" value="ECO:0007669"/>
    <property type="project" value="InterPro"/>
</dbReference>
<evidence type="ECO:0000313" key="8">
    <source>
        <dbReference type="EMBL" id="AOW11579.1"/>
    </source>
</evidence>
<dbReference type="Proteomes" id="UP000185680">
    <property type="component" value="Chromosome"/>
</dbReference>
<proteinExistence type="inferred from homology"/>
<dbReference type="RefSeq" id="WP_066097068.1">
    <property type="nucleotide sequence ID" value="NZ_CP017476.1"/>
</dbReference>
<dbReference type="FunFam" id="3.30.1490.20:FF:000020">
    <property type="entry name" value="Protein lysine acetyltransferase"/>
    <property type="match status" value="1"/>
</dbReference>
<dbReference type="InterPro" id="IPR043938">
    <property type="entry name" value="Ligase_CoA_dom"/>
</dbReference>
<dbReference type="Gene3D" id="3.30.470.20">
    <property type="entry name" value="ATP-grasp fold, B domain"/>
    <property type="match status" value="1"/>
</dbReference>
<dbReference type="OrthoDB" id="9807426at2"/>
<sequence length="890" mass="94808">MSIRNLDALFSPTSIAVFGASNRPGSVGATVWRNLSADYTGKLYPVNPKHANLDGVKTYARVGTLPIAPELAVICTPPATVAPMIAQLGARGTRAAIVITAGLDKAQKQAMLDAARPHMLRILGPNCIGMLAPHLGLNASFSHIGAIPGELAFVSQSGALVTAMLDWAGSRGIGFSHFVSLGEHADVDFGDMLDFLGSDPKTRAILLYIESVEESPKFMSAARAAARNKPVIVVKAGRSAAGQAAAASHTGALAGSDAVFDAAIARAGMLRVNSLQDLFLAAETLSRFRDGPSGGLIVLTNGGGAGVMAADAAASEGVPLTPLSPEVLAKLNAVLPPNWSHSNPVDIIGDAPGDRYVNALEALKGEADSAVLFIQAPTAIVPSTEIANALLSSVTQQPRRVLGSWLGEGAVKEARQIFRNAGVPDYDTPEEAVRAFAMLRTYRQHQIELLQTPPARSAKRPVDMPRIRAIVDAVIGSGRELLTEPEAKDLLDAAGLPVVATRVVKAAPGEAIVAAKELGYPVALKILSHAISHKSDVGGVRLNIANEAELKEACAAMLERVRELRPDADVQGFTVQRMIKLKHAHELIIGASVDPVFGPIILFGQGGTAVEVLADRALALPPLNTPLALAQIERTRIAKLLHGYRDEPAADIDGIAQVLVCVSQLLADVPEIAELDINPLLANHEGAVALDARVRVSAQCPAGAKHFAIQPYPQALVETWPMKGKPVTLRPIRPEDEPQHRTFLEALDPEDIRLRIFYSRRSIEHSELARLTQIDYAREMAFIATRHIEGDGEETLGAVRATIDPDNIDAEFGVIVRSDTKGSGLGTKLMEKLIAYLRERGTQRIVGTVLRENKGMLELARRLGFQEGANPSDPDDHTIRFVSLALQHQT</sequence>
<keyword evidence="3 5" id="KW-0067">ATP-binding</keyword>
<evidence type="ECO:0000313" key="9">
    <source>
        <dbReference type="EMBL" id="OAD39178.1"/>
    </source>
</evidence>
<name>A0A163C3U3_9BURK</name>
<dbReference type="SUPFAM" id="SSF55729">
    <property type="entry name" value="Acyl-CoA N-acyltransferases (Nat)"/>
    <property type="match status" value="1"/>
</dbReference>
<dbReference type="InterPro" id="IPR016181">
    <property type="entry name" value="Acyl_CoA_acyltransferase"/>
</dbReference>
<dbReference type="SUPFAM" id="SSF56059">
    <property type="entry name" value="Glutathione synthetase ATP-binding domain-like"/>
    <property type="match status" value="1"/>
</dbReference>
<keyword evidence="1" id="KW-0436">Ligase</keyword>
<reference evidence="8 11" key="2">
    <citation type="submission" date="2016-10" db="EMBL/GenBank/DDBJ databases">
        <title>Hydorgenophaga sp. LPB0072 isolated from gastropod.</title>
        <authorList>
            <person name="Kim E."/>
            <person name="Yi H."/>
        </authorList>
    </citation>
    <scope>NUCLEOTIDE SEQUENCE [LARGE SCALE GENOMIC DNA]</scope>
    <source>
        <strain evidence="8 11">LPB0072</strain>
    </source>
</reference>
<dbReference type="PANTHER" id="PTHR43334">
    <property type="entry name" value="ACETATE--COA LIGASE [ADP-FORMING]"/>
    <property type="match status" value="1"/>
</dbReference>
<evidence type="ECO:0000256" key="3">
    <source>
        <dbReference type="ARBA" id="ARBA00022840"/>
    </source>
</evidence>
<dbReference type="Proteomes" id="UP000185657">
    <property type="component" value="Unassembled WGS sequence"/>
</dbReference>
<dbReference type="KEGG" id="hyl:LPB072_00595"/>
<evidence type="ECO:0000256" key="5">
    <source>
        <dbReference type="PROSITE-ProRule" id="PRU00409"/>
    </source>
</evidence>
<evidence type="ECO:0000256" key="1">
    <source>
        <dbReference type="ARBA" id="ARBA00022598"/>
    </source>
</evidence>
<keyword evidence="10" id="KW-1185">Reference proteome</keyword>
<dbReference type="PROSITE" id="PS51186">
    <property type="entry name" value="GNAT"/>
    <property type="match status" value="1"/>
</dbReference>
<dbReference type="Gene3D" id="3.40.50.720">
    <property type="entry name" value="NAD(P)-binding Rossmann-like Domain"/>
    <property type="match status" value="1"/>
</dbReference>
<dbReference type="InterPro" id="IPR032875">
    <property type="entry name" value="Succ_CoA_lig_flav_dom"/>
</dbReference>
<dbReference type="AlphaFoldDB" id="A0A163C3U3"/>
<dbReference type="SUPFAM" id="SSF51735">
    <property type="entry name" value="NAD(P)-binding Rossmann-fold domains"/>
    <property type="match status" value="1"/>
</dbReference>
<dbReference type="PANTHER" id="PTHR43334:SF1">
    <property type="entry name" value="3-HYDROXYPROPIONATE--COA LIGASE [ADP-FORMING]"/>
    <property type="match status" value="1"/>
</dbReference>
<dbReference type="SUPFAM" id="SSF52210">
    <property type="entry name" value="Succinyl-CoA synthetase domains"/>
    <property type="match status" value="2"/>
</dbReference>
<dbReference type="InterPro" id="IPR000182">
    <property type="entry name" value="GNAT_dom"/>
</dbReference>
<dbReference type="Pfam" id="PF13549">
    <property type="entry name" value="ATP-grasp_5"/>
    <property type="match status" value="1"/>
</dbReference>
<reference evidence="9 10" key="1">
    <citation type="submission" date="2016-02" db="EMBL/GenBank/DDBJ databases">
        <title>Draft genome sequence of Hydrogenophaga sp. LPB0072.</title>
        <authorList>
            <person name="Shin S.-K."/>
            <person name="Yi H."/>
        </authorList>
    </citation>
    <scope>NUCLEOTIDE SEQUENCE [LARGE SCALE GENOMIC DNA]</scope>
    <source>
        <strain evidence="9 10">LPB0072</strain>
    </source>
</reference>
<organism evidence="8 11">
    <name type="scientific">Hydrogenophaga crassostreae</name>
    <dbReference type="NCBI Taxonomy" id="1763535"/>
    <lineage>
        <taxon>Bacteria</taxon>
        <taxon>Pseudomonadati</taxon>
        <taxon>Pseudomonadota</taxon>
        <taxon>Betaproteobacteria</taxon>
        <taxon>Burkholderiales</taxon>
        <taxon>Comamonadaceae</taxon>
        <taxon>Hydrogenophaga</taxon>
    </lineage>
</organism>
<feature type="domain" description="N-acetyltransferase" evidence="7">
    <location>
        <begin position="727"/>
        <end position="889"/>
    </location>
</feature>
<dbReference type="InterPro" id="IPR013815">
    <property type="entry name" value="ATP_grasp_subdomain_1"/>
</dbReference>
<dbReference type="Pfam" id="PF19045">
    <property type="entry name" value="Ligase_CoA_2"/>
    <property type="match status" value="1"/>
</dbReference>
<protein>
    <submittedName>
        <fullName evidence="9">GCN5 family acetyltransferase</fullName>
    </submittedName>
    <submittedName>
        <fullName evidence="8">GNAT family N-acetyltransferase</fullName>
    </submittedName>
</protein>
<dbReference type="STRING" id="1763535.LPB072_00595"/>
<dbReference type="InterPro" id="IPR016102">
    <property type="entry name" value="Succinyl-CoA_synth-like"/>
</dbReference>
<dbReference type="InterPro" id="IPR051538">
    <property type="entry name" value="Acyl-CoA_Synth/Transferase"/>
</dbReference>
<dbReference type="InterPro" id="IPR011761">
    <property type="entry name" value="ATP-grasp"/>
</dbReference>
<dbReference type="Pfam" id="PF00583">
    <property type="entry name" value="Acetyltransf_1"/>
    <property type="match status" value="1"/>
</dbReference>
<evidence type="ECO:0000259" key="7">
    <source>
        <dbReference type="PROSITE" id="PS51186"/>
    </source>
</evidence>
<dbReference type="Pfam" id="PF13380">
    <property type="entry name" value="CoA_binding_2"/>
    <property type="match status" value="1"/>
</dbReference>
<dbReference type="InterPro" id="IPR003781">
    <property type="entry name" value="CoA-bd"/>
</dbReference>
<dbReference type="GO" id="GO:0016747">
    <property type="term" value="F:acyltransferase activity, transferring groups other than amino-acyl groups"/>
    <property type="evidence" value="ECO:0007669"/>
    <property type="project" value="InterPro"/>
</dbReference>
<evidence type="ECO:0000256" key="2">
    <source>
        <dbReference type="ARBA" id="ARBA00022741"/>
    </source>
</evidence>
<evidence type="ECO:0000313" key="11">
    <source>
        <dbReference type="Proteomes" id="UP000185680"/>
    </source>
</evidence>
<accession>A0A163C3U3</accession>
<dbReference type="Gene3D" id="3.30.1490.20">
    <property type="entry name" value="ATP-grasp fold, A domain"/>
    <property type="match status" value="1"/>
</dbReference>
<evidence type="ECO:0000313" key="10">
    <source>
        <dbReference type="Proteomes" id="UP000185657"/>
    </source>
</evidence>
<comment type="similarity">
    <text evidence="4">In the N-terminal section; belongs to the acetate CoA ligase alpha subunit family.</text>
</comment>
<dbReference type="PROSITE" id="PS50975">
    <property type="entry name" value="ATP_GRASP"/>
    <property type="match status" value="1"/>
</dbReference>
<dbReference type="Pfam" id="PF13607">
    <property type="entry name" value="Succ_CoA_lig"/>
    <property type="match status" value="1"/>
</dbReference>